<feature type="domain" description="Pyridoxamine kinase/Phosphomethylpyrimidine kinase" evidence="12">
    <location>
        <begin position="18"/>
        <end position="262"/>
    </location>
</feature>
<organism evidence="13 14">
    <name type="scientific">Kroppenstedtia sanguinis</name>
    <dbReference type="NCBI Taxonomy" id="1380684"/>
    <lineage>
        <taxon>Bacteria</taxon>
        <taxon>Bacillati</taxon>
        <taxon>Bacillota</taxon>
        <taxon>Bacilli</taxon>
        <taxon>Bacillales</taxon>
        <taxon>Thermoactinomycetaceae</taxon>
        <taxon>Kroppenstedtia</taxon>
    </lineage>
</organism>
<comment type="similarity">
    <text evidence="4">Belongs to the ThiD family.</text>
</comment>
<dbReference type="Proteomes" id="UP001597282">
    <property type="component" value="Unassembled WGS sequence"/>
</dbReference>
<evidence type="ECO:0000256" key="9">
    <source>
        <dbReference type="ARBA" id="ARBA00037917"/>
    </source>
</evidence>
<dbReference type="RefSeq" id="WP_380163077.1">
    <property type="nucleotide sequence ID" value="NZ_JBHTNU010000002.1"/>
</dbReference>
<dbReference type="InterPro" id="IPR029056">
    <property type="entry name" value="Ribokinase-like"/>
</dbReference>
<comment type="catalytic activity">
    <reaction evidence="1">
        <text>4-amino-5-hydroxymethyl-2-methylpyrimidine + ATP = 4-amino-2-methyl-5-(phosphooxymethyl)pyrimidine + ADP + H(+)</text>
        <dbReference type="Rhea" id="RHEA:23096"/>
        <dbReference type="ChEBI" id="CHEBI:15378"/>
        <dbReference type="ChEBI" id="CHEBI:16892"/>
        <dbReference type="ChEBI" id="CHEBI:30616"/>
        <dbReference type="ChEBI" id="CHEBI:58354"/>
        <dbReference type="ChEBI" id="CHEBI:456216"/>
        <dbReference type="EC" id="2.7.1.49"/>
    </reaction>
</comment>
<evidence type="ECO:0000256" key="2">
    <source>
        <dbReference type="ARBA" id="ARBA00000565"/>
    </source>
</evidence>
<reference evidence="14" key="1">
    <citation type="journal article" date="2019" name="Int. J. Syst. Evol. Microbiol.">
        <title>The Global Catalogue of Microorganisms (GCM) 10K type strain sequencing project: providing services to taxonomists for standard genome sequencing and annotation.</title>
        <authorList>
            <consortium name="The Broad Institute Genomics Platform"/>
            <consortium name="The Broad Institute Genome Sequencing Center for Infectious Disease"/>
            <person name="Wu L."/>
            <person name="Ma J."/>
        </authorList>
    </citation>
    <scope>NUCLEOTIDE SEQUENCE [LARGE SCALE GENOMIC DNA]</scope>
    <source>
        <strain evidence="14">S1</strain>
    </source>
</reference>
<sequence length="279" mass="29492">MISTSSRIPRALTIAGSDSGGGAGIQADLKTFQELDVFGMSAVTAITIQNTLGVHGIYELDPEAVAGQIDAVVEDLGVNALKTGMIANISIMEIIADRVKRHRLFPLVVDPVMVAKGGAFLLEKSAQNTLVDTLIPLAQLVTPNLPEAEVLTGMKLNTDESCKEAARQIHDMGAAAVVIKGGHLEGEFSTDLLFDGESFHTFTAPRVSTRHTHGTGCTFSAAVTAELAKGRQLTKAVSTAKEFVTQAIAHPLELGAGHGPTNHWAFRQSRTQTVISDSP</sequence>
<dbReference type="EC" id="2.7.4.7" evidence="6"/>
<accession>A0ABW4C808</accession>
<gene>
    <name evidence="13" type="primary">thiD</name>
    <name evidence="13" type="ORF">ACFQ4Y_03960</name>
</gene>
<evidence type="ECO:0000313" key="14">
    <source>
        <dbReference type="Proteomes" id="UP001597282"/>
    </source>
</evidence>
<dbReference type="Gene3D" id="3.40.1190.20">
    <property type="match status" value="1"/>
</dbReference>
<dbReference type="NCBIfam" id="TIGR00097">
    <property type="entry name" value="HMP-P_kinase"/>
    <property type="match status" value="1"/>
</dbReference>
<comment type="pathway">
    <text evidence="9">Cofactor biosynthesis; thiamine diphosphate biosynthesis; 4-amino-2-methyl-5-diphosphomethylpyrimidine from 5-amino-1-(5-phospho-D-ribosyl)imidazole: step 2/3.</text>
</comment>
<comment type="caution">
    <text evidence="13">The sequence shown here is derived from an EMBL/GenBank/DDBJ whole genome shotgun (WGS) entry which is preliminary data.</text>
</comment>
<dbReference type="InterPro" id="IPR013749">
    <property type="entry name" value="PM/HMP-P_kinase-1"/>
</dbReference>
<evidence type="ECO:0000256" key="11">
    <source>
        <dbReference type="ARBA" id="ARBA00043176"/>
    </source>
</evidence>
<dbReference type="Pfam" id="PF08543">
    <property type="entry name" value="Phos_pyr_kin"/>
    <property type="match status" value="1"/>
</dbReference>
<evidence type="ECO:0000256" key="1">
    <source>
        <dbReference type="ARBA" id="ARBA00000151"/>
    </source>
</evidence>
<comment type="pathway">
    <text evidence="3">Cofactor biosynthesis; thiamine diphosphate biosynthesis; 4-amino-2-methyl-5-diphosphomethylpyrimidine from 5-amino-1-(5-phospho-D-ribosyl)imidazole: step 3/3.</text>
</comment>
<evidence type="ECO:0000256" key="3">
    <source>
        <dbReference type="ARBA" id="ARBA00004769"/>
    </source>
</evidence>
<evidence type="ECO:0000256" key="7">
    <source>
        <dbReference type="ARBA" id="ARBA00019161"/>
    </source>
</evidence>
<evidence type="ECO:0000256" key="8">
    <source>
        <dbReference type="ARBA" id="ARBA00022977"/>
    </source>
</evidence>
<evidence type="ECO:0000259" key="12">
    <source>
        <dbReference type="Pfam" id="PF08543"/>
    </source>
</evidence>
<keyword evidence="14" id="KW-1185">Reference proteome</keyword>
<comment type="catalytic activity">
    <reaction evidence="2">
        <text>4-amino-2-methyl-5-(phosphooxymethyl)pyrimidine + ATP = 4-amino-2-methyl-5-(diphosphooxymethyl)pyrimidine + ADP</text>
        <dbReference type="Rhea" id="RHEA:19893"/>
        <dbReference type="ChEBI" id="CHEBI:30616"/>
        <dbReference type="ChEBI" id="CHEBI:57841"/>
        <dbReference type="ChEBI" id="CHEBI:58354"/>
        <dbReference type="ChEBI" id="CHEBI:456216"/>
        <dbReference type="EC" id="2.7.4.7"/>
    </reaction>
</comment>
<evidence type="ECO:0000256" key="6">
    <source>
        <dbReference type="ARBA" id="ARBA00012963"/>
    </source>
</evidence>
<evidence type="ECO:0000313" key="13">
    <source>
        <dbReference type="EMBL" id="MFD1426086.1"/>
    </source>
</evidence>
<proteinExistence type="inferred from homology"/>
<evidence type="ECO:0000256" key="4">
    <source>
        <dbReference type="ARBA" id="ARBA00009879"/>
    </source>
</evidence>
<dbReference type="EC" id="2.7.1.49" evidence="5"/>
<dbReference type="PANTHER" id="PTHR20858:SF17">
    <property type="entry name" value="HYDROXYMETHYLPYRIMIDINE_PHOSPHOMETHYLPYRIMIDINE KINASE THI20-RELATED"/>
    <property type="match status" value="1"/>
</dbReference>
<name>A0ABW4C808_9BACL</name>
<keyword evidence="8" id="KW-0784">Thiamine biosynthesis</keyword>
<dbReference type="InterPro" id="IPR004399">
    <property type="entry name" value="HMP/HMP-P_kinase_dom"/>
</dbReference>
<keyword evidence="13" id="KW-0418">Kinase</keyword>
<evidence type="ECO:0000256" key="10">
    <source>
        <dbReference type="ARBA" id="ARBA00042102"/>
    </source>
</evidence>
<dbReference type="GO" id="GO:0008972">
    <property type="term" value="F:phosphomethylpyrimidine kinase activity"/>
    <property type="evidence" value="ECO:0007669"/>
    <property type="project" value="UniProtKB-EC"/>
</dbReference>
<dbReference type="SUPFAM" id="SSF53613">
    <property type="entry name" value="Ribokinase-like"/>
    <property type="match status" value="1"/>
</dbReference>
<dbReference type="GO" id="GO:0008902">
    <property type="term" value="F:hydroxymethylpyrimidine kinase activity"/>
    <property type="evidence" value="ECO:0007669"/>
    <property type="project" value="UniProtKB-EC"/>
</dbReference>
<protein>
    <recommendedName>
        <fullName evidence="7">Hydroxymethylpyrimidine/phosphomethylpyrimidine kinase</fullName>
        <ecNumber evidence="5">2.7.1.49</ecNumber>
        <ecNumber evidence="6">2.7.4.7</ecNumber>
    </recommendedName>
    <alternativeName>
        <fullName evidence="10">Hydroxymethylpyrimidine kinase</fullName>
    </alternativeName>
    <alternativeName>
        <fullName evidence="11">Hydroxymethylpyrimidine phosphate kinase</fullName>
    </alternativeName>
</protein>
<dbReference type="CDD" id="cd01169">
    <property type="entry name" value="HMPP_kinase"/>
    <property type="match status" value="1"/>
</dbReference>
<dbReference type="PANTHER" id="PTHR20858">
    <property type="entry name" value="PHOSPHOMETHYLPYRIMIDINE KINASE"/>
    <property type="match status" value="1"/>
</dbReference>
<keyword evidence="13" id="KW-0808">Transferase</keyword>
<evidence type="ECO:0000256" key="5">
    <source>
        <dbReference type="ARBA" id="ARBA00012135"/>
    </source>
</evidence>
<dbReference type="EMBL" id="JBHTNU010000002">
    <property type="protein sequence ID" value="MFD1426086.1"/>
    <property type="molecule type" value="Genomic_DNA"/>
</dbReference>